<feature type="domain" description="Helicase-associated" evidence="2">
    <location>
        <begin position="209"/>
        <end position="276"/>
    </location>
</feature>
<feature type="domain" description="Helicase-associated" evidence="2">
    <location>
        <begin position="134"/>
        <end position="203"/>
    </location>
</feature>
<evidence type="ECO:0000313" key="3">
    <source>
        <dbReference type="EMBL" id="CAJ1936105.1"/>
    </source>
</evidence>
<evidence type="ECO:0000313" key="4">
    <source>
        <dbReference type="Proteomes" id="UP001295423"/>
    </source>
</evidence>
<sequence>MNSISYRYSRIEDDELVSLMTSPLPFSATSSSLSSLQPLSFGDPFDDPDMEPLPLRPQGQGSQNTPLTQSMKCDCLVPSFMELLDESGVATSKRSSQDCFSYDDAGSFHVKRQRRSQIQMANDEKSTARFRPYQEKQWRAQFRKLVQYKLAHGHCCVPHSHQEDPILARWVKRQKYQYKKSKDNDPTSTMTTRRIQELESIGFIWQSHASAWQEKLIELKVFKQRTGHCNVPSHHQENLGLSTWVKCQRRQYKLYNRGAPSSLTMKRYLVLQSLGFVFEPQLSK</sequence>
<evidence type="ECO:0000256" key="1">
    <source>
        <dbReference type="SAM" id="MobiDB-lite"/>
    </source>
</evidence>
<dbReference type="EMBL" id="CAKOGP040000546">
    <property type="protein sequence ID" value="CAJ1936105.1"/>
    <property type="molecule type" value="Genomic_DNA"/>
</dbReference>
<protein>
    <recommendedName>
        <fullName evidence="2">Helicase-associated domain-containing protein</fullName>
    </recommendedName>
</protein>
<feature type="region of interest" description="Disordered" evidence="1">
    <location>
        <begin position="28"/>
        <end position="67"/>
    </location>
</feature>
<dbReference type="PANTHER" id="PTHR33418:SF1">
    <property type="entry name" value="HELICASE-ASSOCIATED DOMAIN-CONTAINING PROTEIN"/>
    <property type="match status" value="1"/>
</dbReference>
<evidence type="ECO:0000259" key="2">
    <source>
        <dbReference type="Pfam" id="PF03457"/>
    </source>
</evidence>
<name>A0AAD2CJN3_9STRA</name>
<accession>A0AAD2CJN3</accession>
<dbReference type="Proteomes" id="UP001295423">
    <property type="component" value="Unassembled WGS sequence"/>
</dbReference>
<proteinExistence type="predicted"/>
<gene>
    <name evidence="3" type="ORF">CYCCA115_LOCUS5040</name>
</gene>
<comment type="caution">
    <text evidence="3">The sequence shown here is derived from an EMBL/GenBank/DDBJ whole genome shotgun (WGS) entry which is preliminary data.</text>
</comment>
<reference evidence="3" key="1">
    <citation type="submission" date="2023-08" db="EMBL/GenBank/DDBJ databases">
        <authorList>
            <person name="Audoor S."/>
            <person name="Bilcke G."/>
        </authorList>
    </citation>
    <scope>NUCLEOTIDE SEQUENCE</scope>
</reference>
<organism evidence="3 4">
    <name type="scientific">Cylindrotheca closterium</name>
    <dbReference type="NCBI Taxonomy" id="2856"/>
    <lineage>
        <taxon>Eukaryota</taxon>
        <taxon>Sar</taxon>
        <taxon>Stramenopiles</taxon>
        <taxon>Ochrophyta</taxon>
        <taxon>Bacillariophyta</taxon>
        <taxon>Bacillariophyceae</taxon>
        <taxon>Bacillariophycidae</taxon>
        <taxon>Bacillariales</taxon>
        <taxon>Bacillariaceae</taxon>
        <taxon>Cylindrotheca</taxon>
    </lineage>
</organism>
<keyword evidence="4" id="KW-1185">Reference proteome</keyword>
<dbReference type="Pfam" id="PF03457">
    <property type="entry name" value="HA"/>
    <property type="match status" value="2"/>
</dbReference>
<dbReference type="PANTHER" id="PTHR33418">
    <property type="entry name" value="HELICASE-ASSOCIATED"/>
    <property type="match status" value="1"/>
</dbReference>
<dbReference type="InterPro" id="IPR005114">
    <property type="entry name" value="Helicase_assoc"/>
</dbReference>
<dbReference type="AlphaFoldDB" id="A0AAD2CJN3"/>
<feature type="compositionally biased region" description="Low complexity" evidence="1">
    <location>
        <begin position="28"/>
        <end position="40"/>
    </location>
</feature>
<dbReference type="Gene3D" id="6.10.140.530">
    <property type="match status" value="2"/>
</dbReference>